<organism evidence="1 2">
    <name type="scientific">Lupinus albus</name>
    <name type="common">White lupine</name>
    <name type="synonym">Lupinus termis</name>
    <dbReference type="NCBI Taxonomy" id="3870"/>
    <lineage>
        <taxon>Eukaryota</taxon>
        <taxon>Viridiplantae</taxon>
        <taxon>Streptophyta</taxon>
        <taxon>Embryophyta</taxon>
        <taxon>Tracheophyta</taxon>
        <taxon>Spermatophyta</taxon>
        <taxon>Magnoliopsida</taxon>
        <taxon>eudicotyledons</taxon>
        <taxon>Gunneridae</taxon>
        <taxon>Pentapetalae</taxon>
        <taxon>rosids</taxon>
        <taxon>fabids</taxon>
        <taxon>Fabales</taxon>
        <taxon>Fabaceae</taxon>
        <taxon>Papilionoideae</taxon>
        <taxon>50 kb inversion clade</taxon>
        <taxon>genistoids sensu lato</taxon>
        <taxon>core genistoids</taxon>
        <taxon>Genisteae</taxon>
        <taxon>Lupinus</taxon>
    </lineage>
</organism>
<dbReference type="EMBL" id="WOCE01000021">
    <property type="protein sequence ID" value="KAE9590311.1"/>
    <property type="molecule type" value="Genomic_DNA"/>
</dbReference>
<reference evidence="2" key="1">
    <citation type="journal article" date="2020" name="Nat. Commun.">
        <title>Genome sequence of the cluster root forming white lupin.</title>
        <authorList>
            <person name="Hufnagel B."/>
            <person name="Marques A."/>
            <person name="Soriano A."/>
            <person name="Marques L."/>
            <person name="Divol F."/>
            <person name="Doumas P."/>
            <person name="Sallet E."/>
            <person name="Mancinotti D."/>
            <person name="Carrere S."/>
            <person name="Marande W."/>
            <person name="Arribat S."/>
            <person name="Keller J."/>
            <person name="Huneau C."/>
            <person name="Blein T."/>
            <person name="Aime D."/>
            <person name="Laguerre M."/>
            <person name="Taylor J."/>
            <person name="Schubert V."/>
            <person name="Nelson M."/>
            <person name="Geu-Flores F."/>
            <person name="Crespi M."/>
            <person name="Gallardo-Guerrero K."/>
            <person name="Delaux P.-M."/>
            <person name="Salse J."/>
            <person name="Berges H."/>
            <person name="Guyot R."/>
            <person name="Gouzy J."/>
            <person name="Peret B."/>
        </authorList>
    </citation>
    <scope>NUCLEOTIDE SEQUENCE [LARGE SCALE GENOMIC DNA]</scope>
    <source>
        <strain evidence="2">cv. Amiga</strain>
    </source>
</reference>
<gene>
    <name evidence="1" type="ORF">Lalb_Chr21g0318271</name>
</gene>
<proteinExistence type="predicted"/>
<evidence type="ECO:0000313" key="1">
    <source>
        <dbReference type="EMBL" id="KAE9590311.1"/>
    </source>
</evidence>
<dbReference type="AlphaFoldDB" id="A0A6A4NN56"/>
<accession>A0A6A4NN56</accession>
<name>A0A6A4NN56_LUPAL</name>
<keyword evidence="2" id="KW-1185">Reference proteome</keyword>
<sequence length="60" mass="7085">MGLFISPLSMCFWVDRFLFHGKMLALASLVLHVTSFELCPNPQWLRNGDEFLLRFHFKIN</sequence>
<comment type="caution">
    <text evidence="1">The sequence shown here is derived from an EMBL/GenBank/DDBJ whole genome shotgun (WGS) entry which is preliminary data.</text>
</comment>
<evidence type="ECO:0000313" key="2">
    <source>
        <dbReference type="Proteomes" id="UP000447434"/>
    </source>
</evidence>
<dbReference type="Proteomes" id="UP000447434">
    <property type="component" value="Chromosome 21"/>
</dbReference>
<protein>
    <submittedName>
        <fullName evidence="1">Uncharacterized protein</fullName>
    </submittedName>
</protein>